<evidence type="ECO:0000313" key="3">
    <source>
        <dbReference type="Proteomes" id="UP000215452"/>
    </source>
</evidence>
<protein>
    <submittedName>
        <fullName evidence="2">Uncharacterized protein</fullName>
    </submittedName>
</protein>
<dbReference type="NCBIfam" id="NF038058">
    <property type="entry name" value="adhes_P110_Nter"/>
    <property type="match status" value="1"/>
</dbReference>
<accession>A0A223M9X2</accession>
<feature type="compositionally biased region" description="Low complexity" evidence="1">
    <location>
        <begin position="562"/>
        <end position="591"/>
    </location>
</feature>
<evidence type="ECO:0000313" key="2">
    <source>
        <dbReference type="EMBL" id="ASU14256.1"/>
    </source>
</evidence>
<dbReference type="EMBL" id="CP022714">
    <property type="protein sequence ID" value="ASU14256.1"/>
    <property type="molecule type" value="Genomic_DNA"/>
</dbReference>
<dbReference type="AlphaFoldDB" id="A0A223M9X2"/>
<feature type="compositionally biased region" description="Polar residues" evidence="1">
    <location>
        <begin position="519"/>
        <end position="531"/>
    </location>
</feature>
<proteinExistence type="predicted"/>
<evidence type="ECO:0000256" key="1">
    <source>
        <dbReference type="SAM" id="MobiDB-lite"/>
    </source>
</evidence>
<reference evidence="2 3" key="1">
    <citation type="submission" date="2017-08" db="EMBL/GenBank/DDBJ databases">
        <title>The complete genome sequence of a Mycoplasma hyopneumoniae isolate in Korea.</title>
        <authorList>
            <person name="Han J."/>
            <person name="Lee N."/>
        </authorList>
    </citation>
    <scope>NUCLEOTIDE SEQUENCE [LARGE SCALE GENOMIC DNA]</scope>
    <source>
        <strain evidence="2 3">KM014</strain>
    </source>
</reference>
<feature type="region of interest" description="Disordered" evidence="1">
    <location>
        <begin position="519"/>
        <end position="545"/>
    </location>
</feature>
<dbReference type="Proteomes" id="UP000215452">
    <property type="component" value="Chromosome"/>
</dbReference>
<sequence>MKLAKLLKKPFWLITTIAGISLSLSAAVGIVVGINSYNKSYYSYLNQIPSQLKVTEKAKISQEKFDSIVLNLKIKDNFKKWSAKTVLTAAKSDLYRYNLVSAFDLSELINNDYLVSFDLENAVVDQNSIKNVIIYAKSDKDQITYSKQIVLKGFGNTEQARTNFDFSQIDSSKSFVDLSRANLTLMEFQILLAQNFENERGSNWFSRLERALVASKASLSLYNSLGEPVFLGPDYQLDPVLDRKKLLTLLNKDGKLVLGLNLVQISTKKTMNLNLEVRGAISNQEISKILKSWLETNLQGKLKTKDDLQMALVKDKISLSDYWYGSPNSKANTSQILTKSKEFKDLFDLSETNFFLNTKIGTVYLSIIPKLLDPSQISVVDKKKLVENQKIRFEITASLKRKAIDKKFIIQDLPVFVDLKVDFNKYQAAVAQMFGTIKAVKEFSMPEDQDAKTLSSNEIKQRVDRLFELAKTVTNLENPSEEVLKSIYLLNTGKYLVDQDQEKVKQELKTVIEGLKSKANTQKTEKTSPTQPKKPEVSLAKTTENSAKTVKVSTFAEGAKGQSQSQQTQPVSTSSPQTSQNLNSNSTSSTNLTLENEKFGTSIWTAFNFANIYNLENTKSEYEISTLGNKLFFDFKLVDKTNQNLILAQSKISLNNIINSNKSAYDIIKKFNPDVFLDGTINYQDQGKDKKEFILKDLSDNKLIFKSEDAIQTDQGLELRKPLKLSPTTNSSSTTSQKTNKKDDIGVFWLALQVNNITDFKNHHLISDGKGNGIILNKYKVKDETGYQLGLEYSGRNENNFITDIVDLVDGFFKFIFDWKQDQNNSFWDTPSLLIDFNKYKNKKNTEFIKANTKILLEVVENNDRLSVSVFSSQAGKNHKQIIENRMHRSLHYKKADKAKEGVSPIPSFTDILNELQIGATDSDPKTQKAPVTFKAFMMSNDKNLVFGSNINNQEIRQALIDAYIVDKN</sequence>
<feature type="region of interest" description="Disordered" evidence="1">
    <location>
        <begin position="557"/>
        <end position="591"/>
    </location>
</feature>
<organism evidence="2 3">
    <name type="scientific">Mesomycoplasma hyopneumoniae</name>
    <name type="common">Mycoplasma hyopneumoniae</name>
    <dbReference type="NCBI Taxonomy" id="2099"/>
    <lineage>
        <taxon>Bacteria</taxon>
        <taxon>Bacillati</taxon>
        <taxon>Mycoplasmatota</taxon>
        <taxon>Mycoplasmoidales</taxon>
        <taxon>Metamycoplasmataceae</taxon>
        <taxon>Mesomycoplasma</taxon>
    </lineage>
</organism>
<gene>
    <name evidence="2" type="ORF">CIB43_00355</name>
</gene>
<name>A0A223M9X2_MESHO</name>